<dbReference type="PANTHER" id="PTHR34220:SF7">
    <property type="entry name" value="SENSOR HISTIDINE KINASE YPDA"/>
    <property type="match status" value="1"/>
</dbReference>
<evidence type="ECO:0000256" key="2">
    <source>
        <dbReference type="SAM" id="Phobius"/>
    </source>
</evidence>
<dbReference type="Pfam" id="PF06580">
    <property type="entry name" value="His_kinase"/>
    <property type="match status" value="1"/>
</dbReference>
<dbReference type="InterPro" id="IPR010559">
    <property type="entry name" value="Sig_transdc_His_kin_internal"/>
</dbReference>
<dbReference type="GO" id="GO:0016020">
    <property type="term" value="C:membrane"/>
    <property type="evidence" value="ECO:0007669"/>
    <property type="project" value="InterPro"/>
</dbReference>
<dbReference type="EMBL" id="QOCW01000003">
    <property type="protein sequence ID" value="RBW70777.1"/>
    <property type="molecule type" value="Genomic_DNA"/>
</dbReference>
<feature type="transmembrane region" description="Helical" evidence="2">
    <location>
        <begin position="20"/>
        <end position="40"/>
    </location>
</feature>
<dbReference type="PANTHER" id="PTHR34220">
    <property type="entry name" value="SENSOR HISTIDINE KINASE YPDA"/>
    <property type="match status" value="1"/>
</dbReference>
<keyword evidence="2" id="KW-1133">Transmembrane helix</keyword>
<dbReference type="Gene3D" id="3.30.565.10">
    <property type="entry name" value="Histidine kinase-like ATPase, C-terminal domain"/>
    <property type="match status" value="1"/>
</dbReference>
<dbReference type="Gene3D" id="3.30.450.20">
    <property type="entry name" value="PAS domain"/>
    <property type="match status" value="1"/>
</dbReference>
<dbReference type="OrthoDB" id="9776552at2"/>
<keyword evidence="2" id="KW-0812">Transmembrane</keyword>
<accession>A0A366XY05</accession>
<evidence type="ECO:0000313" key="4">
    <source>
        <dbReference type="EMBL" id="RBW70777.1"/>
    </source>
</evidence>
<feature type="coiled-coil region" evidence="1">
    <location>
        <begin position="366"/>
        <end position="393"/>
    </location>
</feature>
<keyword evidence="1" id="KW-0175">Coiled coil</keyword>
<dbReference type="Proteomes" id="UP000253314">
    <property type="component" value="Unassembled WGS sequence"/>
</dbReference>
<name>A0A366XY05_9BACI</name>
<keyword evidence="5" id="KW-1185">Reference proteome</keyword>
<protein>
    <recommendedName>
        <fullName evidence="3">Histidine kinase/HSP90-like ATPase domain-containing protein</fullName>
    </recommendedName>
</protein>
<dbReference type="Pfam" id="PF02518">
    <property type="entry name" value="HATPase_c"/>
    <property type="match status" value="1"/>
</dbReference>
<evidence type="ECO:0000256" key="1">
    <source>
        <dbReference type="SAM" id="Coils"/>
    </source>
</evidence>
<dbReference type="AlphaFoldDB" id="A0A366XY05"/>
<dbReference type="RefSeq" id="WP_113804771.1">
    <property type="nucleotide sequence ID" value="NZ_QOCW01000003.1"/>
</dbReference>
<reference evidence="4 5" key="1">
    <citation type="submission" date="2018-07" db="EMBL/GenBank/DDBJ databases">
        <title>Lottiidibacillus patelloidae gen. nov., sp. nov., isolated from the intestinal tract of a marine limpet and the reclassification of B. taeanensis BH030017T, B. algicola KMM 3737T and B. hwajinpoensis SW-72T as genus Lottiidibacillus.</title>
        <authorList>
            <person name="Liu R."/>
            <person name="Huang Z."/>
        </authorList>
    </citation>
    <scope>NUCLEOTIDE SEQUENCE [LARGE SCALE GENOMIC DNA]</scope>
    <source>
        <strain evidence="4 5">BH030017</strain>
    </source>
</reference>
<dbReference type="InterPro" id="IPR050640">
    <property type="entry name" value="Bact_2-comp_sensor_kinase"/>
</dbReference>
<feature type="domain" description="Histidine kinase/HSP90-like ATPase" evidence="3">
    <location>
        <begin position="475"/>
        <end position="578"/>
    </location>
</feature>
<dbReference type="SMART" id="SM00387">
    <property type="entry name" value="HATPase_c"/>
    <property type="match status" value="1"/>
</dbReference>
<evidence type="ECO:0000259" key="3">
    <source>
        <dbReference type="SMART" id="SM00387"/>
    </source>
</evidence>
<feature type="transmembrane region" description="Helical" evidence="2">
    <location>
        <begin position="299"/>
        <end position="320"/>
    </location>
</feature>
<dbReference type="InterPro" id="IPR003594">
    <property type="entry name" value="HATPase_dom"/>
</dbReference>
<comment type="caution">
    <text evidence="4">The sequence shown here is derived from an EMBL/GenBank/DDBJ whole genome shotgun (WGS) entry which is preliminary data.</text>
</comment>
<dbReference type="GO" id="GO:0000155">
    <property type="term" value="F:phosphorelay sensor kinase activity"/>
    <property type="evidence" value="ECO:0007669"/>
    <property type="project" value="InterPro"/>
</dbReference>
<evidence type="ECO:0000313" key="5">
    <source>
        <dbReference type="Proteomes" id="UP000253314"/>
    </source>
</evidence>
<gene>
    <name evidence="4" type="ORF">DS031_04675</name>
</gene>
<dbReference type="InterPro" id="IPR036890">
    <property type="entry name" value="HATPase_C_sf"/>
</dbReference>
<dbReference type="SUPFAM" id="SSF55874">
    <property type="entry name" value="ATPase domain of HSP90 chaperone/DNA topoisomerase II/histidine kinase"/>
    <property type="match status" value="1"/>
</dbReference>
<keyword evidence="2" id="KW-0472">Membrane</keyword>
<organism evidence="4 5">
    <name type="scientific">Bacillus taeanensis</name>
    <dbReference type="NCBI Taxonomy" id="273032"/>
    <lineage>
        <taxon>Bacteria</taxon>
        <taxon>Bacillati</taxon>
        <taxon>Bacillota</taxon>
        <taxon>Bacilli</taxon>
        <taxon>Bacillales</taxon>
        <taxon>Bacillaceae</taxon>
        <taxon>Bacillus</taxon>
    </lineage>
</organism>
<proteinExistence type="predicted"/>
<sequence length="582" mass="66322">MNVLKREKQKLSVKWKVILLALFSTLIPLVIIGPFTFLYLNKVVENKVSETTSNLLSVLDWNINTFVIDVENISNTIFSSNDIRSYLSYNKLSPRLYMLETESRNVLNNITIVNKPYINAVYIGNEHHEFLKVNRGESNYTSNIYEQIQNASWYNGLKQSEWGGVWFKGSEVNFVKGSANSLMFGRVIRDIGTSEEIGITIISVDQLVFDNMFKDIQTDGTILIADGDSTIYFSGNEKQLTTKELSSLLKNYGDQGTIIETIHGTKYVLNFHTNFNTNWKIVSIIPYQSIVKEVNTIRIITASLLVLSLLLATFSALLIAKKITKQLALLRNVTQKMENREYISSIQFDAKDDIGKIGNRVVQLYNRNNKLTAQLYEAQLKEKEAELLALQSHINPHFLYNTLNSIFWMAEKAKAKPISQMALSLSQLFKLTLNNGDPITAVRNEIEQVKSYLQIQNIRFDNKIEYSINIDPSILDKKIIKLLLQPIVENAVQHGLEPKKGQGKIVIRGVKKEKMMVFEIIDNGIGFNREEIIKKDQGYALKNIHERIKLHYGSEYGLSIESEVNKGTKVVLTVGLEKDKCK</sequence>